<keyword evidence="2" id="KW-0863">Zinc-finger</keyword>
<feature type="domain" description="CCHC-type" evidence="4">
    <location>
        <begin position="3"/>
        <end position="19"/>
    </location>
</feature>
<keyword evidence="2" id="KW-0862">Zinc</keyword>
<dbReference type="AlphaFoldDB" id="A0A0E0BYF9"/>
<keyword evidence="1" id="KW-0238">DNA-binding</keyword>
<evidence type="ECO:0000256" key="2">
    <source>
        <dbReference type="PROSITE-ProRule" id="PRU00047"/>
    </source>
</evidence>
<dbReference type="InterPro" id="IPR052245">
    <property type="entry name" value="Plant_Stress_Dev_TF"/>
</dbReference>
<dbReference type="PANTHER" id="PTHR44191">
    <property type="entry name" value="TRANSCRIPTION FACTOR KUA1"/>
    <property type="match status" value="1"/>
</dbReference>
<dbReference type="GO" id="GO:0006355">
    <property type="term" value="P:regulation of DNA-templated transcription"/>
    <property type="evidence" value="ECO:0007669"/>
    <property type="project" value="UniProtKB-ARBA"/>
</dbReference>
<dbReference type="PROSITE" id="PS50158">
    <property type="entry name" value="ZF_CCHC"/>
    <property type="match status" value="1"/>
</dbReference>
<dbReference type="HOGENOM" id="CLU_1889036_0_0_1"/>
<keyword evidence="2" id="KW-0479">Metal-binding</keyword>
<reference evidence="5" key="1">
    <citation type="submission" date="2015-04" db="UniProtKB">
        <authorList>
            <consortium name="EnsemblPlants"/>
        </authorList>
    </citation>
    <scope>IDENTIFICATION</scope>
</reference>
<feature type="compositionally biased region" description="Gly residues" evidence="3">
    <location>
        <begin position="58"/>
        <end position="83"/>
    </location>
</feature>
<evidence type="ECO:0000259" key="4">
    <source>
        <dbReference type="PROSITE" id="PS50158"/>
    </source>
</evidence>
<organism evidence="5">
    <name type="scientific">Oryza meridionalis</name>
    <dbReference type="NCBI Taxonomy" id="40149"/>
    <lineage>
        <taxon>Eukaryota</taxon>
        <taxon>Viridiplantae</taxon>
        <taxon>Streptophyta</taxon>
        <taxon>Embryophyta</taxon>
        <taxon>Tracheophyta</taxon>
        <taxon>Spermatophyta</taxon>
        <taxon>Magnoliopsida</taxon>
        <taxon>Liliopsida</taxon>
        <taxon>Poales</taxon>
        <taxon>Poaceae</taxon>
        <taxon>BOP clade</taxon>
        <taxon>Oryzoideae</taxon>
        <taxon>Oryzeae</taxon>
        <taxon>Oryzinae</taxon>
        <taxon>Oryza</taxon>
    </lineage>
</organism>
<feature type="region of interest" description="Disordered" evidence="3">
    <location>
        <begin position="58"/>
        <end position="111"/>
    </location>
</feature>
<dbReference type="GO" id="GO:0009723">
    <property type="term" value="P:response to ethylene"/>
    <property type="evidence" value="ECO:0007669"/>
    <property type="project" value="TreeGrafter"/>
</dbReference>
<proteinExistence type="predicted"/>
<name>A0A0E0BYF9_9ORYZ</name>
<sequence length="142" mass="14027">MTRRCSHCSNNGHNARTCPARGGGGGGGVRLFGVRLTSPPEVAMKKSASMSCIVSSLGGGGGSGGSSPAGRGGGGGGGGGEGAAGYASDDPTHASCSTNGRAERKKGNGRQKCCNLEEKAAKQVYIHVHEGTSSLKEAKFAC</sequence>
<keyword evidence="6" id="KW-1185">Reference proteome</keyword>
<reference evidence="5" key="2">
    <citation type="submission" date="2018-05" db="EMBL/GenBank/DDBJ databases">
        <title>OmerRS3 (Oryza meridionalis Reference Sequence Version 3).</title>
        <authorList>
            <person name="Zhang J."/>
            <person name="Kudrna D."/>
            <person name="Lee S."/>
            <person name="Talag J."/>
            <person name="Welchert J."/>
            <person name="Wing R.A."/>
        </authorList>
    </citation>
    <scope>NUCLEOTIDE SEQUENCE [LARGE SCALE GENOMIC DNA]</scope>
    <source>
        <strain evidence="5">cv. OR44</strain>
    </source>
</reference>
<dbReference type="PANTHER" id="PTHR44191:SF4">
    <property type="entry name" value="OS01G0187900 PROTEIN"/>
    <property type="match status" value="1"/>
</dbReference>
<evidence type="ECO:0000256" key="1">
    <source>
        <dbReference type="ARBA" id="ARBA00023125"/>
    </source>
</evidence>
<dbReference type="InterPro" id="IPR001878">
    <property type="entry name" value="Znf_CCHC"/>
</dbReference>
<dbReference type="Gramene" id="OMERI01G05960.6">
    <property type="protein sequence ID" value="OMERI01G05960.6"/>
    <property type="gene ID" value="OMERI01G05960"/>
</dbReference>
<dbReference type="GO" id="GO:0009739">
    <property type="term" value="P:response to gibberellin"/>
    <property type="evidence" value="ECO:0007669"/>
    <property type="project" value="TreeGrafter"/>
</dbReference>
<evidence type="ECO:0000313" key="5">
    <source>
        <dbReference type="EnsemblPlants" id="OMERI01G05960.6"/>
    </source>
</evidence>
<dbReference type="Proteomes" id="UP000008021">
    <property type="component" value="Chromosome 1"/>
</dbReference>
<evidence type="ECO:0000256" key="3">
    <source>
        <dbReference type="SAM" id="MobiDB-lite"/>
    </source>
</evidence>
<protein>
    <recommendedName>
        <fullName evidence="4">CCHC-type domain-containing protein</fullName>
    </recommendedName>
</protein>
<accession>A0A0E0BYF9</accession>
<dbReference type="GO" id="GO:0008270">
    <property type="term" value="F:zinc ion binding"/>
    <property type="evidence" value="ECO:0007669"/>
    <property type="project" value="UniProtKB-KW"/>
</dbReference>
<dbReference type="EnsemblPlants" id="OMERI01G05960.6">
    <property type="protein sequence ID" value="OMERI01G05960.6"/>
    <property type="gene ID" value="OMERI01G05960"/>
</dbReference>
<dbReference type="GO" id="GO:0003677">
    <property type="term" value="F:DNA binding"/>
    <property type="evidence" value="ECO:0007669"/>
    <property type="project" value="UniProtKB-KW"/>
</dbReference>
<evidence type="ECO:0000313" key="6">
    <source>
        <dbReference type="Proteomes" id="UP000008021"/>
    </source>
</evidence>